<evidence type="ECO:0008006" key="4">
    <source>
        <dbReference type="Google" id="ProtNLM"/>
    </source>
</evidence>
<keyword evidence="1" id="KW-0472">Membrane</keyword>
<dbReference type="GeneID" id="35382092"/>
<keyword evidence="1" id="KW-1133">Transmembrane helix</keyword>
<gene>
    <name evidence="2" type="ORF">ORPV_317</name>
</gene>
<evidence type="ECO:0000313" key="2">
    <source>
        <dbReference type="EMBL" id="SNW62221.1"/>
    </source>
</evidence>
<keyword evidence="3" id="KW-1185">Reference proteome</keyword>
<reference evidence="2" key="1">
    <citation type="submission" date="2017-08" db="EMBL/GenBank/DDBJ databases">
        <authorList>
            <consortium name="Urmite Genomes"/>
        </authorList>
    </citation>
    <scope>NUCLEOTIDE SEQUENCE [LARGE SCALE GENOMIC DNA]</scope>
    <source>
        <strain evidence="2">IHUMI-LCC2</strain>
    </source>
</reference>
<dbReference type="Proteomes" id="UP000236316">
    <property type="component" value="Segment"/>
</dbReference>
<evidence type="ECO:0000256" key="1">
    <source>
        <dbReference type="SAM" id="Phobius"/>
    </source>
</evidence>
<accession>A0A2I2L3Y5</accession>
<name>A0A2I2L3Y5_9VIRU</name>
<dbReference type="RefSeq" id="YP_009448523.1">
    <property type="nucleotide sequence ID" value="NC_036594.1"/>
</dbReference>
<sequence length="68" mass="7575">MDKDIAYIKGFIVGFSVACIVTGAVSSLVQYKALGVATNTFKKYLKERLGYNGKNDDILSRIETFFMN</sequence>
<keyword evidence="1" id="KW-0812">Transmembrane</keyword>
<dbReference type="EMBL" id="LT906555">
    <property type="protein sequence ID" value="SNW62221.1"/>
    <property type="molecule type" value="Genomic_DNA"/>
</dbReference>
<feature type="transmembrane region" description="Helical" evidence="1">
    <location>
        <begin position="6"/>
        <end position="29"/>
    </location>
</feature>
<protein>
    <recommendedName>
        <fullName evidence="4">Transmembrane protein</fullName>
    </recommendedName>
</protein>
<dbReference type="KEGG" id="vg:35382092"/>
<proteinExistence type="predicted"/>
<evidence type="ECO:0000313" key="3">
    <source>
        <dbReference type="Proteomes" id="UP000236316"/>
    </source>
</evidence>
<organism evidence="2">
    <name type="scientific">Orpheovirus IHUMI-LCC2</name>
    <dbReference type="NCBI Taxonomy" id="2023057"/>
    <lineage>
        <taxon>Viruses</taxon>
        <taxon>Varidnaviria</taxon>
        <taxon>Bamfordvirae</taxon>
        <taxon>Nucleocytoviricota</taxon>
        <taxon>Megaviricetes</taxon>
        <taxon>Pimascovirales</taxon>
        <taxon>Ocovirineae</taxon>
        <taxon>Orpheoviridae</taxon>
        <taxon>Alphaorpheovirus</taxon>
        <taxon>Alphaorpheovirus massiliense</taxon>
    </lineage>
</organism>